<dbReference type="PROSITE" id="PS51352">
    <property type="entry name" value="THIOREDOXIN_2"/>
    <property type="match status" value="1"/>
</dbReference>
<dbReference type="PRINTS" id="PR00421">
    <property type="entry name" value="THIOREDOXIN"/>
</dbReference>
<feature type="region of interest" description="Disordered" evidence="3">
    <location>
        <begin position="136"/>
        <end position="160"/>
    </location>
</feature>
<evidence type="ECO:0000313" key="5">
    <source>
        <dbReference type="EMBL" id="KAK3313672.1"/>
    </source>
</evidence>
<evidence type="ECO:0000256" key="2">
    <source>
        <dbReference type="ARBA" id="ARBA00023157"/>
    </source>
</evidence>
<dbReference type="InterPro" id="IPR036249">
    <property type="entry name" value="Thioredoxin-like_sf"/>
</dbReference>
<dbReference type="EMBL" id="JAUEDM010000007">
    <property type="protein sequence ID" value="KAK3313672.1"/>
    <property type="molecule type" value="Genomic_DNA"/>
</dbReference>
<proteinExistence type="inferred from homology"/>
<evidence type="ECO:0000259" key="4">
    <source>
        <dbReference type="PROSITE" id="PS51352"/>
    </source>
</evidence>
<gene>
    <name evidence="5" type="ORF">B0H66DRAFT_357866</name>
</gene>
<dbReference type="SUPFAM" id="SSF52833">
    <property type="entry name" value="Thioredoxin-like"/>
    <property type="match status" value="1"/>
</dbReference>
<protein>
    <submittedName>
        <fullName evidence="5">Thioredoxin-like protein</fullName>
    </submittedName>
</protein>
<dbReference type="Proteomes" id="UP001283341">
    <property type="component" value="Unassembled WGS sequence"/>
</dbReference>
<dbReference type="PROSITE" id="PS00194">
    <property type="entry name" value="THIOREDOXIN_1"/>
    <property type="match status" value="1"/>
</dbReference>
<name>A0AAE0HVH9_9PEZI</name>
<comment type="caution">
    <text evidence="5">The sequence shown here is derived from an EMBL/GenBank/DDBJ whole genome shotgun (WGS) entry which is preliminary data.</text>
</comment>
<evidence type="ECO:0000256" key="3">
    <source>
        <dbReference type="SAM" id="MobiDB-lite"/>
    </source>
</evidence>
<keyword evidence="6" id="KW-1185">Reference proteome</keyword>
<evidence type="ECO:0000313" key="6">
    <source>
        <dbReference type="Proteomes" id="UP001283341"/>
    </source>
</evidence>
<reference evidence="5" key="1">
    <citation type="journal article" date="2023" name="Mol. Phylogenet. Evol.">
        <title>Genome-scale phylogeny and comparative genomics of the fungal order Sordariales.</title>
        <authorList>
            <person name="Hensen N."/>
            <person name="Bonometti L."/>
            <person name="Westerberg I."/>
            <person name="Brannstrom I.O."/>
            <person name="Guillou S."/>
            <person name="Cros-Aarteil S."/>
            <person name="Calhoun S."/>
            <person name="Haridas S."/>
            <person name="Kuo A."/>
            <person name="Mondo S."/>
            <person name="Pangilinan J."/>
            <person name="Riley R."/>
            <person name="LaButti K."/>
            <person name="Andreopoulos B."/>
            <person name="Lipzen A."/>
            <person name="Chen C."/>
            <person name="Yan M."/>
            <person name="Daum C."/>
            <person name="Ng V."/>
            <person name="Clum A."/>
            <person name="Steindorff A."/>
            <person name="Ohm R.A."/>
            <person name="Martin F."/>
            <person name="Silar P."/>
            <person name="Natvig D.O."/>
            <person name="Lalanne C."/>
            <person name="Gautier V."/>
            <person name="Ament-Velasquez S.L."/>
            <person name="Kruys A."/>
            <person name="Hutchinson M.I."/>
            <person name="Powell A.J."/>
            <person name="Barry K."/>
            <person name="Miller A.N."/>
            <person name="Grigoriev I.V."/>
            <person name="Debuchy R."/>
            <person name="Gladieux P."/>
            <person name="Hiltunen Thoren M."/>
            <person name="Johannesson H."/>
        </authorList>
    </citation>
    <scope>NUCLEOTIDE SEQUENCE</scope>
    <source>
        <strain evidence="5">CBS 118394</strain>
    </source>
</reference>
<dbReference type="InterPro" id="IPR013766">
    <property type="entry name" value="Thioredoxin_domain"/>
</dbReference>
<comment type="similarity">
    <text evidence="1">Belongs to the thioredoxin family.</text>
</comment>
<accession>A0AAE0HVH9</accession>
<dbReference type="InterPro" id="IPR017937">
    <property type="entry name" value="Thioredoxin_CS"/>
</dbReference>
<organism evidence="5 6">
    <name type="scientific">Apodospora peruviana</name>
    <dbReference type="NCBI Taxonomy" id="516989"/>
    <lineage>
        <taxon>Eukaryota</taxon>
        <taxon>Fungi</taxon>
        <taxon>Dikarya</taxon>
        <taxon>Ascomycota</taxon>
        <taxon>Pezizomycotina</taxon>
        <taxon>Sordariomycetes</taxon>
        <taxon>Sordariomycetidae</taxon>
        <taxon>Sordariales</taxon>
        <taxon>Lasiosphaeriaceae</taxon>
        <taxon>Apodospora</taxon>
    </lineage>
</organism>
<dbReference type="Gene3D" id="3.40.30.10">
    <property type="entry name" value="Glutaredoxin"/>
    <property type="match status" value="1"/>
</dbReference>
<feature type="domain" description="Thioredoxin" evidence="4">
    <location>
        <begin position="1"/>
        <end position="139"/>
    </location>
</feature>
<dbReference type="AlphaFoldDB" id="A0AAE0HVH9"/>
<keyword evidence="2" id="KW-1015">Disulfide bond</keyword>
<dbReference type="CDD" id="cd02947">
    <property type="entry name" value="TRX_family"/>
    <property type="match status" value="1"/>
</dbReference>
<sequence length="160" mass="17392">MADAISIKTVPEFQELIASTKYVIVDFWADWCPPCKAIGPIFSKMAKTNSIPGKLAFAKVDLEETPEIPEEHSVASIPAFLFFVDGVPQPLDLQGRIKKGPTVVLDDESGKLKRIQGADPRVLNMVVAELARLAKEAPADSDVKPEKDAAEKKDEAVPPP</sequence>
<dbReference type="Pfam" id="PF00085">
    <property type="entry name" value="Thioredoxin"/>
    <property type="match status" value="1"/>
</dbReference>
<reference evidence="5" key="2">
    <citation type="submission" date="2023-06" db="EMBL/GenBank/DDBJ databases">
        <authorList>
            <consortium name="Lawrence Berkeley National Laboratory"/>
            <person name="Haridas S."/>
            <person name="Hensen N."/>
            <person name="Bonometti L."/>
            <person name="Westerberg I."/>
            <person name="Brannstrom I.O."/>
            <person name="Guillou S."/>
            <person name="Cros-Aarteil S."/>
            <person name="Calhoun S."/>
            <person name="Kuo A."/>
            <person name="Mondo S."/>
            <person name="Pangilinan J."/>
            <person name="Riley R."/>
            <person name="Labutti K."/>
            <person name="Andreopoulos B."/>
            <person name="Lipzen A."/>
            <person name="Chen C."/>
            <person name="Yanf M."/>
            <person name="Daum C."/>
            <person name="Ng V."/>
            <person name="Clum A."/>
            <person name="Steindorff A."/>
            <person name="Ohm R."/>
            <person name="Martin F."/>
            <person name="Silar P."/>
            <person name="Natvig D."/>
            <person name="Lalanne C."/>
            <person name="Gautier V."/>
            <person name="Ament-Velasquez S.L."/>
            <person name="Kruys A."/>
            <person name="Hutchinson M.I."/>
            <person name="Powell A.J."/>
            <person name="Barry K."/>
            <person name="Miller A.N."/>
            <person name="Grigoriev I.V."/>
            <person name="Debuchy R."/>
            <person name="Gladieux P."/>
            <person name="Thoren M.H."/>
            <person name="Johannesson H."/>
        </authorList>
    </citation>
    <scope>NUCLEOTIDE SEQUENCE</scope>
    <source>
        <strain evidence="5">CBS 118394</strain>
    </source>
</reference>
<evidence type="ECO:0000256" key="1">
    <source>
        <dbReference type="ARBA" id="ARBA00008987"/>
    </source>
</evidence>
<dbReference type="PANTHER" id="PTHR46115">
    <property type="entry name" value="THIOREDOXIN-LIKE PROTEIN 1"/>
    <property type="match status" value="1"/>
</dbReference>